<accession>A0A2V2YMT9</accession>
<keyword evidence="2" id="KW-1185">Reference proteome</keyword>
<dbReference type="RefSeq" id="WP_174812825.1">
    <property type="nucleotide sequence ID" value="NZ_CP054613.1"/>
</dbReference>
<dbReference type="Proteomes" id="UP000246635">
    <property type="component" value="Unassembled WGS sequence"/>
</dbReference>
<sequence length="48" mass="5394">MRAILMTILLLLTVVLIYEQVVEGEDGTNKQLQQSGGHIREAIQRMSP</sequence>
<comment type="caution">
    <text evidence="1">The sequence shown here is derived from an EMBL/GenBank/DDBJ whole genome shotgun (WGS) entry which is preliminary data.</text>
</comment>
<organism evidence="1 2">
    <name type="scientific">Paenibacillus cellulosilyticus</name>
    <dbReference type="NCBI Taxonomy" id="375489"/>
    <lineage>
        <taxon>Bacteria</taxon>
        <taxon>Bacillati</taxon>
        <taxon>Bacillota</taxon>
        <taxon>Bacilli</taxon>
        <taxon>Bacillales</taxon>
        <taxon>Paenibacillaceae</taxon>
        <taxon>Paenibacillus</taxon>
    </lineage>
</organism>
<gene>
    <name evidence="1" type="ORF">DFQ01_12660</name>
</gene>
<protein>
    <submittedName>
        <fullName evidence="1">Uncharacterized protein</fullName>
    </submittedName>
</protein>
<dbReference type="EMBL" id="QGTQ01000026">
    <property type="protein sequence ID" value="PWV95589.1"/>
    <property type="molecule type" value="Genomic_DNA"/>
</dbReference>
<evidence type="ECO:0000313" key="1">
    <source>
        <dbReference type="EMBL" id="PWV95589.1"/>
    </source>
</evidence>
<reference evidence="1 2" key="1">
    <citation type="submission" date="2018-05" db="EMBL/GenBank/DDBJ databases">
        <title>Genomic Encyclopedia of Type Strains, Phase III (KMG-III): the genomes of soil and plant-associated and newly described type strains.</title>
        <authorList>
            <person name="Whitman W."/>
        </authorList>
    </citation>
    <scope>NUCLEOTIDE SEQUENCE [LARGE SCALE GENOMIC DNA]</scope>
    <source>
        <strain evidence="1 2">CECT 5696</strain>
    </source>
</reference>
<dbReference type="AlphaFoldDB" id="A0A2V2YMT9"/>
<name>A0A2V2YMT9_9BACL</name>
<proteinExistence type="predicted"/>
<evidence type="ECO:0000313" key="2">
    <source>
        <dbReference type="Proteomes" id="UP000246635"/>
    </source>
</evidence>